<dbReference type="AlphaFoldDB" id="T1JEC9"/>
<reference evidence="2" key="1">
    <citation type="submission" date="2011-05" db="EMBL/GenBank/DDBJ databases">
        <authorList>
            <person name="Richards S.R."/>
            <person name="Qu J."/>
            <person name="Jiang H."/>
            <person name="Jhangiani S.N."/>
            <person name="Agravi P."/>
            <person name="Goodspeed R."/>
            <person name="Gross S."/>
            <person name="Mandapat C."/>
            <person name="Jackson L."/>
            <person name="Mathew T."/>
            <person name="Pu L."/>
            <person name="Thornton R."/>
            <person name="Saada N."/>
            <person name="Wilczek-Boney K.B."/>
            <person name="Lee S."/>
            <person name="Kovar C."/>
            <person name="Wu Y."/>
            <person name="Scherer S.E."/>
            <person name="Worley K.C."/>
            <person name="Muzny D.M."/>
            <person name="Gibbs R."/>
        </authorList>
    </citation>
    <scope>NUCLEOTIDE SEQUENCE</scope>
    <source>
        <strain evidence="2">Brora</strain>
    </source>
</reference>
<proteinExistence type="predicted"/>
<evidence type="ECO:0000313" key="2">
    <source>
        <dbReference type="Proteomes" id="UP000014500"/>
    </source>
</evidence>
<dbReference type="HOGENOM" id="CLU_1005836_0_0_1"/>
<name>T1JEC9_STRMM</name>
<organism evidence="1 2">
    <name type="scientific">Strigamia maritima</name>
    <name type="common">European centipede</name>
    <name type="synonym">Geophilus maritimus</name>
    <dbReference type="NCBI Taxonomy" id="126957"/>
    <lineage>
        <taxon>Eukaryota</taxon>
        <taxon>Metazoa</taxon>
        <taxon>Ecdysozoa</taxon>
        <taxon>Arthropoda</taxon>
        <taxon>Myriapoda</taxon>
        <taxon>Chilopoda</taxon>
        <taxon>Pleurostigmophora</taxon>
        <taxon>Geophilomorpha</taxon>
        <taxon>Linotaeniidae</taxon>
        <taxon>Strigamia</taxon>
    </lineage>
</organism>
<dbReference type="Proteomes" id="UP000014500">
    <property type="component" value="Unassembled WGS sequence"/>
</dbReference>
<accession>T1JEC9</accession>
<sequence length="277" mass="31366">MDTCYFASPTTPCNNCETNDYILPKQRRNHLVCCPFDISNTHPSRVAFDVPAPHCNGIPFLQKMSTGELTECDGCYNTLIVGSVPRDLFIPLPGINVWNRHIQYSKIGKPPIKYNYGPYTKNLTLCLNCFNGHVSGRKPIPFDVLGISIVKTPHSNTDKYLKIEGPTKLVNLLSDDYKSSHISDNMVKEGQIQTNTLQTETDYRKPRLKRKISTNVNYVEDDDDDIDDDIIEQIPEYPEIRDKKESRLNILDLGAPTTLNYLTIGNDMLGAMEMTDD</sequence>
<dbReference type="EMBL" id="JH432116">
    <property type="status" value="NOT_ANNOTATED_CDS"/>
    <property type="molecule type" value="Genomic_DNA"/>
</dbReference>
<dbReference type="EnsemblMetazoa" id="SMAR012172-RA">
    <property type="protein sequence ID" value="SMAR012172-PA"/>
    <property type="gene ID" value="SMAR012172"/>
</dbReference>
<reference evidence="1" key="2">
    <citation type="submission" date="2015-02" db="UniProtKB">
        <authorList>
            <consortium name="EnsemblMetazoa"/>
        </authorList>
    </citation>
    <scope>IDENTIFICATION</scope>
</reference>
<protein>
    <submittedName>
        <fullName evidence="1">Uncharacterized protein</fullName>
    </submittedName>
</protein>
<evidence type="ECO:0000313" key="1">
    <source>
        <dbReference type="EnsemblMetazoa" id="SMAR012172-PA"/>
    </source>
</evidence>
<keyword evidence="2" id="KW-1185">Reference proteome</keyword>